<dbReference type="PANTHER" id="PTHR30244:SF34">
    <property type="entry name" value="DTDP-4-AMINO-4,6-DIDEOXYGALACTOSE TRANSAMINASE"/>
    <property type="match status" value="1"/>
</dbReference>
<accession>C3YE71</accession>
<sequence>MALVGIVPYGSLFIDASWRDILSGIRDCTITSPDRQLNTRRLQKIWTTPQNPNHVLPCLSVRTGLDLFLTVQRFPAGSEIIMSAINIPDMARVVKHHGLRVIPIDIHIETLSPKVELIEGLVTERTVAVLVAHLYGKWFDMTEVIDVARRHQLYVLEDCAEGFCGFEYIGNPHSDIAFFSFGVIKPSTAFGGAILKIKDSQLFTAMNEAYSLYPTQSALEYLKKLLKYSVATVGLNWPFLTGYGVFVVQNVLGIDHQKMWISLLRGFPDQFFQKIRQQPSAGLLSLLVHRCIGFRQKSFQVGVNKGRHADMLLKSSSMIKVGNKAENRNYWLFPILVEKPDEVINSLCKKGINAYRGATQLNVIEPQTETSHHLSDQLTHYPEEARFIINHVVYLPIHKRVPYYYIERVCYRKLILLIFLEDLCMFLCAVRPVSYPVCVLVQPTTVSYPVHVSVFQEDLSAVYREENIGLDLHCIGHCQCYDKQVHNLSRHTGCFPMTALVSPSMGDIANKGPVSQGLPYTVQKESEAWLRS</sequence>
<dbReference type="SUPFAM" id="SSF53383">
    <property type="entry name" value="PLP-dependent transferases"/>
    <property type="match status" value="1"/>
</dbReference>
<dbReference type="PANTHER" id="PTHR30244">
    <property type="entry name" value="TRANSAMINASE"/>
    <property type="match status" value="1"/>
</dbReference>
<proteinExistence type="predicted"/>
<dbReference type="FunFam" id="3.40.640.10:FF:000227">
    <property type="entry name" value="Predicted protein"/>
    <property type="match status" value="1"/>
</dbReference>
<organism>
    <name type="scientific">Branchiostoma floridae</name>
    <name type="common">Florida lancelet</name>
    <name type="synonym">Amphioxus</name>
    <dbReference type="NCBI Taxonomy" id="7739"/>
    <lineage>
        <taxon>Eukaryota</taxon>
        <taxon>Metazoa</taxon>
        <taxon>Chordata</taxon>
        <taxon>Cephalochordata</taxon>
        <taxon>Leptocardii</taxon>
        <taxon>Amphioxiformes</taxon>
        <taxon>Branchiostomatidae</taxon>
        <taxon>Branchiostoma</taxon>
    </lineage>
</organism>
<name>C3YE71_BRAFL</name>
<dbReference type="InterPro" id="IPR000653">
    <property type="entry name" value="DegT/StrS_aminotransferase"/>
</dbReference>
<dbReference type="Pfam" id="PF01041">
    <property type="entry name" value="DegT_DnrJ_EryC1"/>
    <property type="match status" value="1"/>
</dbReference>
<evidence type="ECO:0000313" key="1">
    <source>
        <dbReference type="EMBL" id="EEN61379.1"/>
    </source>
</evidence>
<gene>
    <name evidence="1" type="ORF">BRAFLDRAFT_74192</name>
</gene>
<dbReference type="InParanoid" id="C3YE71"/>
<dbReference type="InterPro" id="IPR015424">
    <property type="entry name" value="PyrdxlP-dep_Trfase"/>
</dbReference>
<dbReference type="Gene3D" id="3.40.640.10">
    <property type="entry name" value="Type I PLP-dependent aspartate aminotransferase-like (Major domain)"/>
    <property type="match status" value="1"/>
</dbReference>
<dbReference type="eggNOG" id="ENOG502RN8Q">
    <property type="taxonomic scope" value="Eukaryota"/>
</dbReference>
<reference evidence="1" key="1">
    <citation type="journal article" date="2008" name="Nature">
        <title>The amphioxus genome and the evolution of the chordate karyotype.</title>
        <authorList>
            <consortium name="US DOE Joint Genome Institute (JGI-PGF)"/>
            <person name="Putnam N.H."/>
            <person name="Butts T."/>
            <person name="Ferrier D.E.K."/>
            <person name="Furlong R.F."/>
            <person name="Hellsten U."/>
            <person name="Kawashima T."/>
            <person name="Robinson-Rechavi M."/>
            <person name="Shoguchi E."/>
            <person name="Terry A."/>
            <person name="Yu J.-K."/>
            <person name="Benito-Gutierrez E.L."/>
            <person name="Dubchak I."/>
            <person name="Garcia-Fernandez J."/>
            <person name="Gibson-Brown J.J."/>
            <person name="Grigoriev I.V."/>
            <person name="Horton A.C."/>
            <person name="de Jong P.J."/>
            <person name="Jurka J."/>
            <person name="Kapitonov V.V."/>
            <person name="Kohara Y."/>
            <person name="Kuroki Y."/>
            <person name="Lindquist E."/>
            <person name="Lucas S."/>
            <person name="Osoegawa K."/>
            <person name="Pennacchio L.A."/>
            <person name="Salamov A.A."/>
            <person name="Satou Y."/>
            <person name="Sauka-Spengler T."/>
            <person name="Schmutz J."/>
            <person name="Shin-I T."/>
            <person name="Toyoda A."/>
            <person name="Bronner-Fraser M."/>
            <person name="Fujiyama A."/>
            <person name="Holland L.Z."/>
            <person name="Holland P.W.H."/>
            <person name="Satoh N."/>
            <person name="Rokhsar D.S."/>
        </authorList>
    </citation>
    <scope>NUCLEOTIDE SEQUENCE [LARGE SCALE GENOMIC DNA]</scope>
    <source>
        <strain evidence="1">S238N-H82</strain>
        <tissue evidence="1">Testes</tissue>
    </source>
</reference>
<protein>
    <recommendedName>
        <fullName evidence="2">Aminotransferase class V domain-containing protein</fullName>
    </recommendedName>
</protein>
<dbReference type="EMBL" id="GG666505">
    <property type="protein sequence ID" value="EEN61379.1"/>
    <property type="molecule type" value="Genomic_DNA"/>
</dbReference>
<evidence type="ECO:0008006" key="2">
    <source>
        <dbReference type="Google" id="ProtNLM"/>
    </source>
</evidence>
<dbReference type="STRING" id="7739.C3YE71"/>
<dbReference type="InterPro" id="IPR015421">
    <property type="entry name" value="PyrdxlP-dep_Trfase_major"/>
</dbReference>
<dbReference type="AlphaFoldDB" id="C3YE71"/>